<accession>A0A0D5LWJ3</accession>
<dbReference type="PATRIC" id="fig|1486262.3.peg.3643"/>
<comment type="catalytic activity">
    <reaction evidence="2 14">
        <text>adenosylcob(III)inamide phosphate + GTP + H(+) = adenosylcob(III)inamide-GDP + diphosphate</text>
        <dbReference type="Rhea" id="RHEA:22712"/>
        <dbReference type="ChEBI" id="CHEBI:15378"/>
        <dbReference type="ChEBI" id="CHEBI:33019"/>
        <dbReference type="ChEBI" id="CHEBI:37565"/>
        <dbReference type="ChEBI" id="CHEBI:58502"/>
        <dbReference type="ChEBI" id="CHEBI:60487"/>
        <dbReference type="EC" id="2.7.7.62"/>
    </reaction>
</comment>
<organism evidence="17 18">
    <name type="scientific">Martelella endophytica</name>
    <dbReference type="NCBI Taxonomy" id="1486262"/>
    <lineage>
        <taxon>Bacteria</taxon>
        <taxon>Pseudomonadati</taxon>
        <taxon>Pseudomonadota</taxon>
        <taxon>Alphaproteobacteria</taxon>
        <taxon>Hyphomicrobiales</taxon>
        <taxon>Aurantimonadaceae</taxon>
        <taxon>Martelella</taxon>
    </lineage>
</organism>
<evidence type="ECO:0000256" key="16">
    <source>
        <dbReference type="PIRSR" id="PIRSR006135-2"/>
    </source>
</evidence>
<evidence type="ECO:0000256" key="2">
    <source>
        <dbReference type="ARBA" id="ARBA00000711"/>
    </source>
</evidence>
<comment type="catalytic activity">
    <reaction evidence="3">
        <text>adenosylcob(III)inamide + GTP = adenosylcob(III)inamide phosphate + GDP + H(+)</text>
        <dbReference type="Rhea" id="RHEA:15765"/>
        <dbReference type="ChEBI" id="CHEBI:2480"/>
        <dbReference type="ChEBI" id="CHEBI:15378"/>
        <dbReference type="ChEBI" id="CHEBI:37565"/>
        <dbReference type="ChEBI" id="CHEBI:58189"/>
        <dbReference type="ChEBI" id="CHEBI:58502"/>
        <dbReference type="EC" id="2.7.1.156"/>
    </reaction>
</comment>
<evidence type="ECO:0000256" key="5">
    <source>
        <dbReference type="ARBA" id="ARBA00004692"/>
    </source>
</evidence>
<evidence type="ECO:0000256" key="11">
    <source>
        <dbReference type="ARBA" id="ARBA00022777"/>
    </source>
</evidence>
<dbReference type="STRING" id="1486262.TM49_17600"/>
<comment type="pathway">
    <text evidence="5 14">Cofactor biosynthesis; adenosylcobalamin biosynthesis; adenosylcobalamin from cob(II)yrinate a,c-diamide: step 6/7.</text>
</comment>
<gene>
    <name evidence="17" type="ORF">TM49_17600</name>
</gene>
<dbReference type="Pfam" id="PF02283">
    <property type="entry name" value="CobU"/>
    <property type="match status" value="1"/>
</dbReference>
<comment type="function">
    <text evidence="4 14">Catalyzes ATP-dependent phosphorylation of adenosylcobinamide and addition of GMP to adenosylcobinamide phosphate.</text>
</comment>
<dbReference type="AlphaFoldDB" id="A0A0D5LWJ3"/>
<dbReference type="GO" id="GO:0008820">
    <property type="term" value="F:cobinamide phosphate guanylyltransferase activity"/>
    <property type="evidence" value="ECO:0007669"/>
    <property type="project" value="UniProtKB-UniRule"/>
</dbReference>
<feature type="active site" description="GMP-histidine intermediate" evidence="15">
    <location>
        <position position="53"/>
    </location>
</feature>
<keyword evidence="10 14" id="KW-0547">Nucleotide-binding</keyword>
<dbReference type="KEGG" id="mey:TM49_17600"/>
<keyword evidence="9 14" id="KW-0808">Transferase</keyword>
<dbReference type="UniPathway" id="UPA00148">
    <property type="reaction ID" value="UER00236"/>
</dbReference>
<dbReference type="InterPro" id="IPR027417">
    <property type="entry name" value="P-loop_NTPase"/>
</dbReference>
<dbReference type="PANTHER" id="PTHR34848">
    <property type="match status" value="1"/>
</dbReference>
<dbReference type="GO" id="GO:0043752">
    <property type="term" value="F:adenosylcobinamide kinase activity"/>
    <property type="evidence" value="ECO:0007669"/>
    <property type="project" value="UniProtKB-EC"/>
</dbReference>
<evidence type="ECO:0000256" key="10">
    <source>
        <dbReference type="ARBA" id="ARBA00022741"/>
    </source>
</evidence>
<keyword evidence="11 14" id="KW-0418">Kinase</keyword>
<keyword evidence="13 14" id="KW-0342">GTP-binding</keyword>
<dbReference type="PIRSF" id="PIRSF006135">
    <property type="entry name" value="CobU"/>
    <property type="match status" value="1"/>
</dbReference>
<dbReference type="SUPFAM" id="SSF52540">
    <property type="entry name" value="P-loop containing nucleoside triphosphate hydrolases"/>
    <property type="match status" value="1"/>
</dbReference>
<dbReference type="EC" id="2.7.1.156" evidence="14"/>
<proteinExistence type="inferred from homology"/>
<name>A0A0D5LWJ3_MAREN</name>
<comment type="similarity">
    <text evidence="7 14">Belongs to the CobU/CobP family.</text>
</comment>
<feature type="binding site" evidence="16">
    <location>
        <begin position="12"/>
        <end position="19"/>
    </location>
    <ligand>
        <name>GTP</name>
        <dbReference type="ChEBI" id="CHEBI:37565"/>
    </ligand>
</feature>
<dbReference type="RefSeq" id="WP_045685428.1">
    <property type="nucleotide sequence ID" value="NZ_CP010803.1"/>
</dbReference>
<dbReference type="InterPro" id="IPR003203">
    <property type="entry name" value="CobU/CobP"/>
</dbReference>
<evidence type="ECO:0000256" key="13">
    <source>
        <dbReference type="ARBA" id="ARBA00023134"/>
    </source>
</evidence>
<comment type="catalytic activity">
    <reaction evidence="1 14">
        <text>adenosylcob(III)inamide + ATP = adenosylcob(III)inamide phosphate + ADP + H(+)</text>
        <dbReference type="Rhea" id="RHEA:15769"/>
        <dbReference type="ChEBI" id="CHEBI:2480"/>
        <dbReference type="ChEBI" id="CHEBI:15378"/>
        <dbReference type="ChEBI" id="CHEBI:30616"/>
        <dbReference type="ChEBI" id="CHEBI:58502"/>
        <dbReference type="ChEBI" id="CHEBI:456216"/>
        <dbReference type="EC" id="2.7.1.156"/>
    </reaction>
</comment>
<dbReference type="EMBL" id="CP010803">
    <property type="protein sequence ID" value="AJY48315.1"/>
    <property type="molecule type" value="Genomic_DNA"/>
</dbReference>
<dbReference type="Proteomes" id="UP000032611">
    <property type="component" value="Chromosome"/>
</dbReference>
<dbReference type="Gene3D" id="3.40.50.300">
    <property type="entry name" value="P-loop containing nucleotide triphosphate hydrolases"/>
    <property type="match status" value="1"/>
</dbReference>
<dbReference type="NCBIfam" id="NF004469">
    <property type="entry name" value="PRK05800.1"/>
    <property type="match status" value="1"/>
</dbReference>
<evidence type="ECO:0000313" key="17">
    <source>
        <dbReference type="EMBL" id="AJY48315.1"/>
    </source>
</evidence>
<comment type="pathway">
    <text evidence="6 14">Cofactor biosynthesis; adenosylcobalamin biosynthesis; adenosylcobalamin from cob(II)yrinate a,c-diamide: step 5/7.</text>
</comment>
<dbReference type="GO" id="GO:0005525">
    <property type="term" value="F:GTP binding"/>
    <property type="evidence" value="ECO:0007669"/>
    <property type="project" value="UniProtKB-UniRule"/>
</dbReference>
<evidence type="ECO:0000313" key="18">
    <source>
        <dbReference type="Proteomes" id="UP000032611"/>
    </source>
</evidence>
<evidence type="ECO:0000256" key="12">
    <source>
        <dbReference type="ARBA" id="ARBA00022840"/>
    </source>
</evidence>
<protein>
    <recommendedName>
        <fullName evidence="14">Bifunctional adenosylcobalamin biosynthesis protein</fullName>
        <ecNumber evidence="14">2.7.1.156</ecNumber>
        <ecNumber evidence="14">2.7.7.62</ecNumber>
    </recommendedName>
</protein>
<evidence type="ECO:0000256" key="15">
    <source>
        <dbReference type="PIRSR" id="PIRSR006135-1"/>
    </source>
</evidence>
<dbReference type="PANTHER" id="PTHR34848:SF1">
    <property type="entry name" value="BIFUNCTIONAL ADENOSYLCOBALAMIN BIOSYNTHESIS PROTEIN COBU"/>
    <property type="match status" value="1"/>
</dbReference>
<reference evidence="17 18" key="1">
    <citation type="journal article" date="2015" name="Genome Announc.">
        <title>Complete genome sequence of Martelella endophytica YC6887, which has antifungal activity associated with a halophyte.</title>
        <authorList>
            <person name="Khan A."/>
            <person name="Khan H."/>
            <person name="Chung E.J."/>
            <person name="Hossain M.T."/>
            <person name="Chung Y.R."/>
        </authorList>
    </citation>
    <scope>NUCLEOTIDE SEQUENCE [LARGE SCALE GENOMIC DNA]</scope>
    <source>
        <strain evidence="17">YC6887</strain>
    </source>
</reference>
<dbReference type="HOGENOM" id="CLU_094161_0_1_5"/>
<dbReference type="GO" id="GO:0005524">
    <property type="term" value="F:ATP binding"/>
    <property type="evidence" value="ECO:0007669"/>
    <property type="project" value="UniProtKB-UniRule"/>
</dbReference>
<feature type="binding site" evidence="16">
    <location>
        <begin position="54"/>
        <end position="57"/>
    </location>
    <ligand>
        <name>GTP</name>
        <dbReference type="ChEBI" id="CHEBI:37565"/>
    </ligand>
</feature>
<dbReference type="EC" id="2.7.7.62" evidence="14"/>
<keyword evidence="8 14" id="KW-0169">Cobalamin biosynthesis</keyword>
<evidence type="ECO:0000256" key="4">
    <source>
        <dbReference type="ARBA" id="ARBA00003889"/>
    </source>
</evidence>
<feature type="binding site" evidence="16">
    <location>
        <position position="65"/>
    </location>
    <ligand>
        <name>GTP</name>
        <dbReference type="ChEBI" id="CHEBI:37565"/>
    </ligand>
</feature>
<evidence type="ECO:0000256" key="14">
    <source>
        <dbReference type="PIRNR" id="PIRNR006135"/>
    </source>
</evidence>
<feature type="binding site" evidence="16">
    <location>
        <begin position="37"/>
        <end position="39"/>
    </location>
    <ligand>
        <name>GTP</name>
        <dbReference type="ChEBI" id="CHEBI:37565"/>
    </ligand>
</feature>
<dbReference type="GO" id="GO:0009236">
    <property type="term" value="P:cobalamin biosynthetic process"/>
    <property type="evidence" value="ECO:0007669"/>
    <property type="project" value="UniProtKB-UniRule"/>
</dbReference>
<evidence type="ECO:0000256" key="6">
    <source>
        <dbReference type="ARBA" id="ARBA00005159"/>
    </source>
</evidence>
<dbReference type="CDD" id="cd00544">
    <property type="entry name" value="CobU"/>
    <property type="match status" value="1"/>
</dbReference>
<evidence type="ECO:0000256" key="9">
    <source>
        <dbReference type="ARBA" id="ARBA00022679"/>
    </source>
</evidence>
<feature type="binding site" evidence="16">
    <location>
        <position position="88"/>
    </location>
    <ligand>
        <name>GTP</name>
        <dbReference type="ChEBI" id="CHEBI:37565"/>
    </ligand>
</feature>
<evidence type="ECO:0000256" key="3">
    <source>
        <dbReference type="ARBA" id="ARBA00001522"/>
    </source>
</evidence>
<evidence type="ECO:0000256" key="7">
    <source>
        <dbReference type="ARBA" id="ARBA00007490"/>
    </source>
</evidence>
<dbReference type="OrthoDB" id="9788370at2"/>
<evidence type="ECO:0000256" key="8">
    <source>
        <dbReference type="ARBA" id="ARBA00022573"/>
    </source>
</evidence>
<keyword evidence="12 14" id="KW-0067">ATP-binding</keyword>
<evidence type="ECO:0000256" key="1">
    <source>
        <dbReference type="ARBA" id="ARBA00000312"/>
    </source>
</evidence>
<keyword evidence="18" id="KW-1185">Reference proteome</keyword>
<sequence length="177" mass="19264">MTEPHLTCLILGGARSGKSRHAEALARAEAGTLHYIATAEAHDAEMAARIARHREDRGDGWVTHEVPIALCDQLERFRADDRPVVIVDCLTLWLTNLILGDHDVAAAGDRLARVVDRVRYPLFIVANEVGLSIVPENALARRFRDEAGLLNQKIAAVASRVHFVAAGLPLVLKGPTS</sequence>